<dbReference type="Proteomes" id="UP000238326">
    <property type="component" value="Unassembled WGS sequence"/>
</dbReference>
<keyword evidence="4" id="KW-1185">Reference proteome</keyword>
<dbReference type="Gene3D" id="1.10.260.40">
    <property type="entry name" value="lambda repressor-like DNA-binding domains"/>
    <property type="match status" value="1"/>
</dbReference>
<accession>A0A2S9KD02</accession>
<dbReference type="SUPFAM" id="SSF47413">
    <property type="entry name" value="lambda repressor-like DNA-binding domains"/>
    <property type="match status" value="1"/>
</dbReference>
<dbReference type="Proteomes" id="UP000481947">
    <property type="component" value="Unassembled WGS sequence"/>
</dbReference>
<dbReference type="InterPro" id="IPR010982">
    <property type="entry name" value="Lambda_DNA-bd_dom_sf"/>
</dbReference>
<dbReference type="Pfam" id="PF01381">
    <property type="entry name" value="HTH_3"/>
    <property type="match status" value="1"/>
</dbReference>
<evidence type="ECO:0000259" key="1">
    <source>
        <dbReference type="PROSITE" id="PS50943"/>
    </source>
</evidence>
<dbReference type="OrthoDB" id="8921195at2"/>
<reference evidence="2 5" key="2">
    <citation type="submission" date="2019-09" db="EMBL/GenBank/DDBJ databases">
        <title>Identification of Malikia spinosa a prominent benzene-, toluene-, and ethylbenzene-degrading bacterium: enrichment, isolation and whole genome sequencing.</title>
        <authorList>
            <person name="Tancsics A."/>
            <person name="Revesz F."/>
            <person name="Kriszt B."/>
        </authorList>
    </citation>
    <scope>NUCLEOTIDE SEQUENCE [LARGE SCALE GENOMIC DNA]</scope>
    <source>
        <strain evidence="2 5">AB6</strain>
    </source>
</reference>
<proteinExistence type="predicted"/>
<dbReference type="EMBL" id="VYSB01000008">
    <property type="protein sequence ID" value="MYZ52274.1"/>
    <property type="molecule type" value="Genomic_DNA"/>
</dbReference>
<evidence type="ECO:0000313" key="2">
    <source>
        <dbReference type="EMBL" id="MYZ52274.1"/>
    </source>
</evidence>
<protein>
    <submittedName>
        <fullName evidence="2">Helix-turn-helix transcriptional regulator</fullName>
    </submittedName>
</protein>
<reference evidence="3 4" key="1">
    <citation type="submission" date="2018-03" db="EMBL/GenBank/DDBJ databases">
        <title>Comparative genomics illustrates the genes involved in a hyperalkaliphilic mechanisms of Serpentinomonas isolated from highly-alkaline calcium-rich serpentinized springs.</title>
        <authorList>
            <person name="Suzuki S."/>
            <person name="Ishii S."/>
            <person name="Walworth N."/>
            <person name="Bird L."/>
            <person name="Kuenen J.G."/>
            <person name="Nealson K.H."/>
        </authorList>
    </citation>
    <scope>NUCLEOTIDE SEQUENCE [LARGE SCALE GENOMIC DNA]</scope>
    <source>
        <strain evidence="3 4">83</strain>
    </source>
</reference>
<sequence>MINTEKRIKHPVTLSRLGHALRLRREQLGMPQSKVGGLRQATVSRIENGGDVTLDTLIGYASALGLEVTLAPIGQGTYLKPGPVGVPDRLAGDKPLDLLDEFGDLRDET</sequence>
<comment type="caution">
    <text evidence="3">The sequence shown here is derived from an EMBL/GenBank/DDBJ whole genome shotgun (WGS) entry which is preliminary data.</text>
</comment>
<gene>
    <name evidence="3" type="ORF">C6P61_11785</name>
    <name evidence="2" type="ORF">F5985_09030</name>
</gene>
<evidence type="ECO:0000313" key="3">
    <source>
        <dbReference type="EMBL" id="PRD68328.1"/>
    </source>
</evidence>
<evidence type="ECO:0000313" key="4">
    <source>
        <dbReference type="Proteomes" id="UP000238326"/>
    </source>
</evidence>
<dbReference type="GO" id="GO:0003677">
    <property type="term" value="F:DNA binding"/>
    <property type="evidence" value="ECO:0007669"/>
    <property type="project" value="InterPro"/>
</dbReference>
<dbReference type="PROSITE" id="PS50943">
    <property type="entry name" value="HTH_CROC1"/>
    <property type="match status" value="1"/>
</dbReference>
<dbReference type="AlphaFoldDB" id="A0A2S9KD02"/>
<dbReference type="CDD" id="cd00093">
    <property type="entry name" value="HTH_XRE"/>
    <property type="match status" value="1"/>
</dbReference>
<evidence type="ECO:0000313" key="5">
    <source>
        <dbReference type="Proteomes" id="UP000481947"/>
    </source>
</evidence>
<name>A0A2S9KD02_9BURK</name>
<organism evidence="3 4">
    <name type="scientific">Malikia spinosa</name>
    <dbReference type="NCBI Taxonomy" id="86180"/>
    <lineage>
        <taxon>Bacteria</taxon>
        <taxon>Pseudomonadati</taxon>
        <taxon>Pseudomonadota</taxon>
        <taxon>Betaproteobacteria</taxon>
        <taxon>Burkholderiales</taxon>
        <taxon>Comamonadaceae</taxon>
        <taxon>Malikia</taxon>
    </lineage>
</organism>
<dbReference type="InterPro" id="IPR001387">
    <property type="entry name" value="Cro/C1-type_HTH"/>
</dbReference>
<dbReference type="EMBL" id="PVLR01000033">
    <property type="protein sequence ID" value="PRD68328.1"/>
    <property type="molecule type" value="Genomic_DNA"/>
</dbReference>
<feature type="domain" description="HTH cro/C1-type" evidence="1">
    <location>
        <begin position="21"/>
        <end position="71"/>
    </location>
</feature>
<dbReference type="SMART" id="SM00530">
    <property type="entry name" value="HTH_XRE"/>
    <property type="match status" value="1"/>
</dbReference>